<evidence type="ECO:0000313" key="2">
    <source>
        <dbReference type="Proteomes" id="UP000574276"/>
    </source>
</evidence>
<sequence>MGWKLARVELCGCERIKPNEEKDICIILDEEDRAVIHGTVKFPNGKPVKGATVKLFKKKDFKDCCDTCDLIPITFAFTDDCGQFLFGVEANTDYVIKVFFYKPEKPRLLIDKDEVVL</sequence>
<evidence type="ECO:0008006" key="3">
    <source>
        <dbReference type="Google" id="ProtNLM"/>
    </source>
</evidence>
<dbReference type="RefSeq" id="WP_228352828.1">
    <property type="nucleotide sequence ID" value="NZ_JACEGA010000001.1"/>
</dbReference>
<proteinExistence type="predicted"/>
<keyword evidence="2" id="KW-1185">Reference proteome</keyword>
<name>A0A839K2D4_9FIRM</name>
<organism evidence="1 2">
    <name type="scientific">Variimorphobacter saccharofermentans</name>
    <dbReference type="NCBI Taxonomy" id="2755051"/>
    <lineage>
        <taxon>Bacteria</taxon>
        <taxon>Bacillati</taxon>
        <taxon>Bacillota</taxon>
        <taxon>Clostridia</taxon>
        <taxon>Lachnospirales</taxon>
        <taxon>Lachnospiraceae</taxon>
        <taxon>Variimorphobacter</taxon>
    </lineage>
</organism>
<dbReference type="EMBL" id="JACEGA010000001">
    <property type="protein sequence ID" value="MBB2183149.1"/>
    <property type="molecule type" value="Genomic_DNA"/>
</dbReference>
<reference evidence="1 2" key="1">
    <citation type="submission" date="2020-07" db="EMBL/GenBank/DDBJ databases">
        <title>Characterization and genome sequencing of isolate MD1, a novel member within the family Lachnospiraceae.</title>
        <authorList>
            <person name="Rettenmaier R."/>
            <person name="Di Bello L."/>
            <person name="Zinser C."/>
            <person name="Scheitz K."/>
            <person name="Liebl W."/>
            <person name="Zverlov V."/>
        </authorList>
    </citation>
    <scope>NUCLEOTIDE SEQUENCE [LARGE SCALE GENOMIC DNA]</scope>
    <source>
        <strain evidence="1 2">MD1</strain>
    </source>
</reference>
<dbReference type="SUPFAM" id="SSF49464">
    <property type="entry name" value="Carboxypeptidase regulatory domain-like"/>
    <property type="match status" value="1"/>
</dbReference>
<dbReference type="InterPro" id="IPR008969">
    <property type="entry name" value="CarboxyPept-like_regulatory"/>
</dbReference>
<protein>
    <recommendedName>
        <fullName evidence="3">Carboxypeptidase regulatory-like domain-containing protein</fullName>
    </recommendedName>
</protein>
<dbReference type="Proteomes" id="UP000574276">
    <property type="component" value="Unassembled WGS sequence"/>
</dbReference>
<comment type="caution">
    <text evidence="1">The sequence shown here is derived from an EMBL/GenBank/DDBJ whole genome shotgun (WGS) entry which is preliminary data.</text>
</comment>
<dbReference type="AlphaFoldDB" id="A0A839K2D4"/>
<evidence type="ECO:0000313" key="1">
    <source>
        <dbReference type="EMBL" id="MBB2183149.1"/>
    </source>
</evidence>
<accession>A0A839K2D4</accession>
<gene>
    <name evidence="1" type="ORF">H0486_09685</name>
</gene>